<dbReference type="Proteomes" id="UP000310458">
    <property type="component" value="Unassembled WGS sequence"/>
</dbReference>
<feature type="transmembrane region" description="Helical" evidence="7">
    <location>
        <begin position="212"/>
        <end position="245"/>
    </location>
</feature>
<dbReference type="RefSeq" id="WP_138253163.1">
    <property type="nucleotide sequence ID" value="NZ_VAVZ01000021.1"/>
</dbReference>
<dbReference type="AlphaFoldDB" id="A0A5R9BAF2"/>
<feature type="transmembrane region" description="Helical" evidence="7">
    <location>
        <begin position="98"/>
        <end position="116"/>
    </location>
</feature>
<protein>
    <submittedName>
        <fullName evidence="8">Putative sulfate exporter family transporter</fullName>
    </submittedName>
</protein>
<feature type="transmembrane region" description="Helical" evidence="7">
    <location>
        <begin position="73"/>
        <end position="91"/>
    </location>
</feature>
<evidence type="ECO:0000256" key="5">
    <source>
        <dbReference type="ARBA" id="ARBA00022989"/>
    </source>
</evidence>
<comment type="subcellular location">
    <subcellularLocation>
        <location evidence="1">Cell membrane</location>
        <topology evidence="1">Multi-pass membrane protein</topology>
    </subcellularLocation>
</comment>
<evidence type="ECO:0000256" key="6">
    <source>
        <dbReference type="ARBA" id="ARBA00023136"/>
    </source>
</evidence>
<keyword evidence="5 7" id="KW-1133">Transmembrane helix</keyword>
<evidence type="ECO:0000256" key="3">
    <source>
        <dbReference type="ARBA" id="ARBA00022475"/>
    </source>
</evidence>
<evidence type="ECO:0000256" key="2">
    <source>
        <dbReference type="ARBA" id="ARBA00007977"/>
    </source>
</evidence>
<feature type="transmembrane region" description="Helical" evidence="7">
    <location>
        <begin position="128"/>
        <end position="149"/>
    </location>
</feature>
<dbReference type="PANTHER" id="PTHR30106">
    <property type="entry name" value="INNER MEMBRANE PROTEIN YEIH-RELATED"/>
    <property type="match status" value="1"/>
</dbReference>
<feature type="transmembrane region" description="Helical" evidence="7">
    <location>
        <begin position="169"/>
        <end position="192"/>
    </location>
</feature>
<feature type="transmembrane region" description="Helical" evidence="7">
    <location>
        <begin position="12"/>
        <end position="30"/>
    </location>
</feature>
<evidence type="ECO:0000256" key="1">
    <source>
        <dbReference type="ARBA" id="ARBA00004651"/>
    </source>
</evidence>
<keyword evidence="6 7" id="KW-0472">Membrane</keyword>
<accession>A0A5R9BAF2</accession>
<evidence type="ECO:0000256" key="4">
    <source>
        <dbReference type="ARBA" id="ARBA00022692"/>
    </source>
</evidence>
<sequence length="344" mass="35245">MPTFDAERWVDRGYQIMPGAILAFVGAVLSHRFLGEWLPVSSLLIAIVIGMLIRTFGWVPHWGEDGLKWAAKFPLRLGIVLLGLQLALADILGLGWEVLLIVVLTVTVTFIGIRVLGPLFRADRTTSALVATGTAICGASAVAAGAAVLDRGDGRDRQNRDIAGPTATALAVVTIWGTVAMVALPAMSAGLGLGERPAGVWIGASVHEVGQVVAAGGIVGATALTVATVVKLARVLLLAPAVVALRLGDTSGAADRGKRPPIMPWFVVGFLVAVAVNSVVDIPANSAEFLAQITTMLITFAMVGIGAAVDLRKILRTGAPALLLGGAGSVLAAGTALGGVVLLL</sequence>
<dbReference type="OrthoDB" id="9766798at2"/>
<evidence type="ECO:0000313" key="9">
    <source>
        <dbReference type="Proteomes" id="UP000310458"/>
    </source>
</evidence>
<comment type="similarity">
    <text evidence="2">Belongs to the UPF0324 family.</text>
</comment>
<dbReference type="GO" id="GO:0005886">
    <property type="term" value="C:plasma membrane"/>
    <property type="evidence" value="ECO:0007669"/>
    <property type="project" value="UniProtKB-SubCell"/>
</dbReference>
<keyword evidence="4 7" id="KW-0812">Transmembrane</keyword>
<feature type="transmembrane region" description="Helical" evidence="7">
    <location>
        <begin position="289"/>
        <end position="309"/>
    </location>
</feature>
<reference evidence="8 9" key="1">
    <citation type="submission" date="2019-05" db="EMBL/GenBank/DDBJ databases">
        <title>Nesterenkonia sp. GY074 isolated from the Southern Atlantic Ocean.</title>
        <authorList>
            <person name="Zhang G."/>
        </authorList>
    </citation>
    <scope>NUCLEOTIDE SEQUENCE [LARGE SCALE GENOMIC DNA]</scope>
    <source>
        <strain evidence="8 9">GY074</strain>
    </source>
</reference>
<dbReference type="InterPro" id="IPR018383">
    <property type="entry name" value="UPF0324_pro"/>
</dbReference>
<comment type="caution">
    <text evidence="8">The sequence shown here is derived from an EMBL/GenBank/DDBJ whole genome shotgun (WGS) entry which is preliminary data.</text>
</comment>
<keyword evidence="9" id="KW-1185">Reference proteome</keyword>
<gene>
    <name evidence="8" type="ORF">FEF26_08760</name>
</gene>
<dbReference type="EMBL" id="VAVZ01000021">
    <property type="protein sequence ID" value="TLP96799.1"/>
    <property type="molecule type" value="Genomic_DNA"/>
</dbReference>
<keyword evidence="3" id="KW-1003">Cell membrane</keyword>
<evidence type="ECO:0000313" key="8">
    <source>
        <dbReference type="EMBL" id="TLP96799.1"/>
    </source>
</evidence>
<dbReference type="PANTHER" id="PTHR30106:SF2">
    <property type="entry name" value="UPF0324 INNER MEMBRANE PROTEIN YEIH"/>
    <property type="match status" value="1"/>
</dbReference>
<organism evidence="8 9">
    <name type="scientific">Nesterenkonia salmonea</name>
    <dbReference type="NCBI Taxonomy" id="1804987"/>
    <lineage>
        <taxon>Bacteria</taxon>
        <taxon>Bacillati</taxon>
        <taxon>Actinomycetota</taxon>
        <taxon>Actinomycetes</taxon>
        <taxon>Micrococcales</taxon>
        <taxon>Micrococcaceae</taxon>
        <taxon>Nesterenkonia</taxon>
    </lineage>
</organism>
<proteinExistence type="inferred from homology"/>
<name>A0A5R9BAF2_9MICC</name>
<feature type="transmembrane region" description="Helical" evidence="7">
    <location>
        <begin position="37"/>
        <end position="53"/>
    </location>
</feature>
<dbReference type="Pfam" id="PF03601">
    <property type="entry name" value="Cons_hypoth698"/>
    <property type="match status" value="1"/>
</dbReference>
<feature type="transmembrane region" description="Helical" evidence="7">
    <location>
        <begin position="265"/>
        <end position="283"/>
    </location>
</feature>
<feature type="transmembrane region" description="Helical" evidence="7">
    <location>
        <begin position="321"/>
        <end position="343"/>
    </location>
</feature>
<evidence type="ECO:0000256" key="7">
    <source>
        <dbReference type="SAM" id="Phobius"/>
    </source>
</evidence>